<evidence type="ECO:0000256" key="1">
    <source>
        <dbReference type="SAM" id="MobiDB-lite"/>
    </source>
</evidence>
<name>A0A6J5H0X5_9BURK</name>
<accession>A0A6J5H0X5</accession>
<feature type="compositionally biased region" description="Low complexity" evidence="1">
    <location>
        <begin position="16"/>
        <end position="29"/>
    </location>
</feature>
<dbReference type="EMBL" id="CADIKL010000061">
    <property type="protein sequence ID" value="CAB3808825.1"/>
    <property type="molecule type" value="Genomic_DNA"/>
</dbReference>
<evidence type="ECO:0008006" key="4">
    <source>
        <dbReference type="Google" id="ProtNLM"/>
    </source>
</evidence>
<dbReference type="RefSeq" id="WP_175198279.1">
    <property type="nucleotide sequence ID" value="NZ_CADIKL010000061.1"/>
</dbReference>
<dbReference type="Proteomes" id="UP000494119">
    <property type="component" value="Unassembled WGS sequence"/>
</dbReference>
<reference evidence="2 3" key="1">
    <citation type="submission" date="2020-04" db="EMBL/GenBank/DDBJ databases">
        <authorList>
            <person name="De Canck E."/>
        </authorList>
    </citation>
    <scope>NUCLEOTIDE SEQUENCE [LARGE SCALE GENOMIC DNA]</scope>
    <source>
        <strain evidence="2 3">LMG 28688</strain>
    </source>
</reference>
<keyword evidence="3" id="KW-1185">Reference proteome</keyword>
<dbReference type="AlphaFoldDB" id="A0A6J5H0X5"/>
<proteinExistence type="predicted"/>
<feature type="region of interest" description="Disordered" evidence="1">
    <location>
        <begin position="1"/>
        <end position="41"/>
    </location>
</feature>
<organism evidence="2 3">
    <name type="scientific">Paraburkholderia caffeinitolerans</name>
    <dbReference type="NCBI Taxonomy" id="1723730"/>
    <lineage>
        <taxon>Bacteria</taxon>
        <taxon>Pseudomonadati</taxon>
        <taxon>Pseudomonadota</taxon>
        <taxon>Betaproteobacteria</taxon>
        <taxon>Burkholderiales</taxon>
        <taxon>Burkholderiaceae</taxon>
        <taxon>Paraburkholderia</taxon>
    </lineage>
</organism>
<protein>
    <recommendedName>
        <fullName evidence="4">DUF1845 domain-containing protein</fullName>
    </recommendedName>
</protein>
<evidence type="ECO:0000313" key="2">
    <source>
        <dbReference type="EMBL" id="CAB3808825.1"/>
    </source>
</evidence>
<evidence type="ECO:0000313" key="3">
    <source>
        <dbReference type="Proteomes" id="UP000494119"/>
    </source>
</evidence>
<sequence length="205" mass="23013">MAAVLETAPQPEDRPGNAAQGGAPDAPAPLTAVPSGTGLKPIERLTSDTRYEKIIPDSAQATTLKYSSIFVRTFLRSDYNFCASKISVARDGKLRALDQAIRETSEWFTKAIVWTEQLGARQIPRRYETIELEVKRPLAGQLVRCLTQYERLFARAWSAHVSHLLSQERCTATLTNAEKKLKHIVQVCIPDNEEYDFDGARRDHK</sequence>
<gene>
    <name evidence="2" type="ORF">LMG28688_06854</name>
</gene>